<dbReference type="CDD" id="cd03876">
    <property type="entry name" value="M28_SGAP_like"/>
    <property type="match status" value="1"/>
</dbReference>
<evidence type="ECO:0000256" key="5">
    <source>
        <dbReference type="ARBA" id="ARBA00022723"/>
    </source>
</evidence>
<keyword evidence="3 12" id="KW-0031">Aminopeptidase</keyword>
<proteinExistence type="inferred from homology"/>
<dbReference type="InterPro" id="IPR003137">
    <property type="entry name" value="PA_domain"/>
</dbReference>
<evidence type="ECO:0000256" key="7">
    <source>
        <dbReference type="ARBA" id="ARBA00022801"/>
    </source>
</evidence>
<evidence type="ECO:0000256" key="9">
    <source>
        <dbReference type="SAM" id="SignalP"/>
    </source>
</evidence>
<dbReference type="Pfam" id="PF02225">
    <property type="entry name" value="PA"/>
    <property type="match status" value="1"/>
</dbReference>
<evidence type="ECO:0000256" key="4">
    <source>
        <dbReference type="ARBA" id="ARBA00022670"/>
    </source>
</evidence>
<protein>
    <submittedName>
        <fullName evidence="12">Aminopeptidase Y</fullName>
    </submittedName>
</protein>
<name>A0A1I2EP22_9ACTN</name>
<feature type="signal peptide" evidence="9">
    <location>
        <begin position="1"/>
        <end position="31"/>
    </location>
</feature>
<evidence type="ECO:0000256" key="1">
    <source>
        <dbReference type="ARBA" id="ARBA00001947"/>
    </source>
</evidence>
<evidence type="ECO:0000313" key="12">
    <source>
        <dbReference type="EMBL" id="SFE94844.1"/>
    </source>
</evidence>
<dbReference type="Pfam" id="PF04389">
    <property type="entry name" value="Peptidase_M28"/>
    <property type="match status" value="1"/>
</dbReference>
<evidence type="ECO:0000256" key="6">
    <source>
        <dbReference type="ARBA" id="ARBA00022729"/>
    </source>
</evidence>
<reference evidence="12 13" key="1">
    <citation type="submission" date="2016-10" db="EMBL/GenBank/DDBJ databases">
        <authorList>
            <person name="de Groot N.N."/>
        </authorList>
    </citation>
    <scope>NUCLEOTIDE SEQUENCE [LARGE SCALE GENOMIC DNA]</scope>
    <source>
        <strain evidence="12 13">DSM 43019</strain>
    </source>
</reference>
<dbReference type="InterPro" id="IPR046450">
    <property type="entry name" value="PA_dom_sf"/>
</dbReference>
<keyword evidence="4" id="KW-0645">Protease</keyword>
<dbReference type="FunFam" id="3.40.630.10:FF:000054">
    <property type="entry name" value="Peptide hydrolase"/>
    <property type="match status" value="1"/>
</dbReference>
<dbReference type="Proteomes" id="UP000199645">
    <property type="component" value="Unassembled WGS sequence"/>
</dbReference>
<dbReference type="PANTHER" id="PTHR12147">
    <property type="entry name" value="METALLOPEPTIDASE M28 FAMILY MEMBER"/>
    <property type="match status" value="1"/>
</dbReference>
<feature type="domain" description="PA" evidence="10">
    <location>
        <begin position="156"/>
        <end position="239"/>
    </location>
</feature>
<dbReference type="GO" id="GO:0046872">
    <property type="term" value="F:metal ion binding"/>
    <property type="evidence" value="ECO:0007669"/>
    <property type="project" value="UniProtKB-KW"/>
</dbReference>
<dbReference type="GO" id="GO:0008235">
    <property type="term" value="F:metalloexopeptidase activity"/>
    <property type="evidence" value="ECO:0007669"/>
    <property type="project" value="InterPro"/>
</dbReference>
<dbReference type="AlphaFoldDB" id="A0A1I2EP22"/>
<organism evidence="12 13">
    <name type="scientific">Actinoplanes philippinensis</name>
    <dbReference type="NCBI Taxonomy" id="35752"/>
    <lineage>
        <taxon>Bacteria</taxon>
        <taxon>Bacillati</taxon>
        <taxon>Actinomycetota</taxon>
        <taxon>Actinomycetes</taxon>
        <taxon>Micromonosporales</taxon>
        <taxon>Micromonosporaceae</taxon>
        <taxon>Actinoplanes</taxon>
    </lineage>
</organism>
<evidence type="ECO:0000256" key="8">
    <source>
        <dbReference type="ARBA" id="ARBA00022833"/>
    </source>
</evidence>
<accession>A0A1I2EP22</accession>
<dbReference type="GO" id="GO:0006508">
    <property type="term" value="P:proteolysis"/>
    <property type="evidence" value="ECO:0007669"/>
    <property type="project" value="UniProtKB-KW"/>
</dbReference>
<evidence type="ECO:0000313" key="13">
    <source>
        <dbReference type="Proteomes" id="UP000199645"/>
    </source>
</evidence>
<dbReference type="InterPro" id="IPR045175">
    <property type="entry name" value="M28_fam"/>
</dbReference>
<dbReference type="RefSeq" id="WP_093613592.1">
    <property type="nucleotide sequence ID" value="NZ_BOMT01000096.1"/>
</dbReference>
<evidence type="ECO:0000259" key="10">
    <source>
        <dbReference type="Pfam" id="PF02225"/>
    </source>
</evidence>
<gene>
    <name evidence="12" type="ORF">SAMN05421541_104637</name>
</gene>
<dbReference type="CDD" id="cd00538">
    <property type="entry name" value="PA"/>
    <property type="match status" value="1"/>
</dbReference>
<evidence type="ECO:0000256" key="3">
    <source>
        <dbReference type="ARBA" id="ARBA00022438"/>
    </source>
</evidence>
<dbReference type="Gene3D" id="3.40.630.10">
    <property type="entry name" value="Zn peptidases"/>
    <property type="match status" value="1"/>
</dbReference>
<dbReference type="GO" id="GO:0004177">
    <property type="term" value="F:aminopeptidase activity"/>
    <property type="evidence" value="ECO:0007669"/>
    <property type="project" value="UniProtKB-KW"/>
</dbReference>
<dbReference type="SUPFAM" id="SSF53187">
    <property type="entry name" value="Zn-dependent exopeptidases"/>
    <property type="match status" value="1"/>
</dbReference>
<dbReference type="PANTHER" id="PTHR12147:SF26">
    <property type="entry name" value="PEPTIDASE M28 DOMAIN-CONTAINING PROTEIN"/>
    <property type="match status" value="1"/>
</dbReference>
<evidence type="ECO:0000256" key="2">
    <source>
        <dbReference type="ARBA" id="ARBA00005957"/>
    </source>
</evidence>
<keyword evidence="5" id="KW-0479">Metal-binding</keyword>
<feature type="domain" description="Peptidase M28" evidence="11">
    <location>
        <begin position="262"/>
        <end position="477"/>
    </location>
</feature>
<dbReference type="Gene3D" id="3.50.30.30">
    <property type="match status" value="1"/>
</dbReference>
<keyword evidence="13" id="KW-1185">Reference proteome</keyword>
<keyword evidence="8" id="KW-0862">Zinc</keyword>
<sequence length="490" mass="50968">MRTYLRRGLAGAVAVTTSLALLLAQPAPATAAPLDDVFAKVLVKQVTGANAKKHLTALQAIADANGGTRAAGTPGYRASRDYVADKLRRAGYRVTLDPINFVQGWEENNPPTLELTAPGGKAYLPDQDFVTFAPSPAGDVTAQVQAVDLTLPPAPAPSSTSGCETADFAGFVPGRIALIQRGTCAFVTKIRNAGFAGASGIIVFNEGQPGRTDPFPLDLGEWRAGVPMVFASFAVGNELAGTPGATVRLKVDATLTLGTDHNVIAETRTGNAKNVVMVGAHLDSVPEGPGINDNGSGAAAILETALQMRHLPVRNKVRFAFWAAEEPGLLGSDQYVEGLSAAEKDKIRLYLNFDMVASPNYAYKLYDGDDSDAEGSPAGPPGSAQIEKQLAAFFDRRGLAHVGTDFDGRSDYGPFIAAGIPAGGIFTGAEGVKTPQEQALFGGTAGVAYDSCYHQACDTITNIDATALDVNADAIADSVARFAVNTTAVP</sequence>
<evidence type="ECO:0000259" key="11">
    <source>
        <dbReference type="Pfam" id="PF04389"/>
    </source>
</evidence>
<keyword evidence="6 9" id="KW-0732">Signal</keyword>
<dbReference type="InterPro" id="IPR041756">
    <property type="entry name" value="M28_SGAP-like"/>
</dbReference>
<dbReference type="STRING" id="35752.SAMN05421541_104637"/>
<comment type="cofactor">
    <cofactor evidence="1">
        <name>Zn(2+)</name>
        <dbReference type="ChEBI" id="CHEBI:29105"/>
    </cofactor>
</comment>
<comment type="similarity">
    <text evidence="2">Belongs to the peptidase M28 family. M28A subfamily.</text>
</comment>
<feature type="chain" id="PRO_5011733078" evidence="9">
    <location>
        <begin position="32"/>
        <end position="490"/>
    </location>
</feature>
<dbReference type="InterPro" id="IPR007484">
    <property type="entry name" value="Peptidase_M28"/>
</dbReference>
<dbReference type="EMBL" id="FONV01000004">
    <property type="protein sequence ID" value="SFE94844.1"/>
    <property type="molecule type" value="Genomic_DNA"/>
</dbReference>
<dbReference type="SUPFAM" id="SSF52025">
    <property type="entry name" value="PA domain"/>
    <property type="match status" value="1"/>
</dbReference>
<dbReference type="OrthoDB" id="345880at2"/>
<keyword evidence="7" id="KW-0378">Hydrolase</keyword>